<evidence type="ECO:0000313" key="2">
    <source>
        <dbReference type="EMBL" id="TGY42839.1"/>
    </source>
</evidence>
<dbReference type="EMBL" id="SRYR01000002">
    <property type="protein sequence ID" value="TGY42839.1"/>
    <property type="molecule type" value="Genomic_DNA"/>
</dbReference>
<evidence type="ECO:0000313" key="3">
    <source>
        <dbReference type="Proteomes" id="UP000306888"/>
    </source>
</evidence>
<gene>
    <name evidence="2" type="ORF">E5347_08520</name>
</gene>
<keyword evidence="1" id="KW-0472">Membrane</keyword>
<dbReference type="RefSeq" id="WP_136006379.1">
    <property type="nucleotide sequence ID" value="NZ_SRYR01000002.1"/>
</dbReference>
<name>A0A4S2DKS6_9CLOT</name>
<dbReference type="Proteomes" id="UP000306888">
    <property type="component" value="Unassembled WGS sequence"/>
</dbReference>
<keyword evidence="1" id="KW-0812">Transmembrane</keyword>
<reference evidence="2 3" key="1">
    <citation type="submission" date="2019-04" db="EMBL/GenBank/DDBJ databases">
        <title>Microbes associate with the intestines of laboratory mice.</title>
        <authorList>
            <person name="Navarre W."/>
            <person name="Wong E."/>
            <person name="Huang K."/>
            <person name="Tropini C."/>
            <person name="Ng K."/>
            <person name="Yu B."/>
        </authorList>
    </citation>
    <scope>NUCLEOTIDE SEQUENCE [LARGE SCALE GENOMIC DNA]</scope>
    <source>
        <strain evidence="2 3">NM50_B9-20</strain>
    </source>
</reference>
<accession>A0A4S2DKS6</accession>
<sequence length="124" mass="14492">MKRVKNNVLISIFVIFIILGIFIFWFKYTTEFKVTNISQYTNPNNSYTILFQSVGEPFLFGSEEVKITLFDNKKKKVTIIHGDISNDGGRASESNIKIKWFNDYVEIILSGDEQKDEIYKIDYN</sequence>
<keyword evidence="3" id="KW-1185">Reference proteome</keyword>
<dbReference type="OrthoDB" id="1701846at2"/>
<proteinExistence type="predicted"/>
<keyword evidence="1" id="KW-1133">Transmembrane helix</keyword>
<dbReference type="AlphaFoldDB" id="A0A4S2DKS6"/>
<feature type="transmembrane region" description="Helical" evidence="1">
    <location>
        <begin position="7"/>
        <end position="26"/>
    </location>
</feature>
<evidence type="ECO:0000256" key="1">
    <source>
        <dbReference type="SAM" id="Phobius"/>
    </source>
</evidence>
<organism evidence="2 3">
    <name type="scientific">Clostridium sartagoforme</name>
    <dbReference type="NCBI Taxonomy" id="84031"/>
    <lineage>
        <taxon>Bacteria</taxon>
        <taxon>Bacillati</taxon>
        <taxon>Bacillota</taxon>
        <taxon>Clostridia</taxon>
        <taxon>Eubacteriales</taxon>
        <taxon>Clostridiaceae</taxon>
        <taxon>Clostridium</taxon>
    </lineage>
</organism>
<comment type="caution">
    <text evidence="2">The sequence shown here is derived from an EMBL/GenBank/DDBJ whole genome shotgun (WGS) entry which is preliminary data.</text>
</comment>
<protein>
    <submittedName>
        <fullName evidence="2">Uncharacterized protein</fullName>
    </submittedName>
</protein>